<dbReference type="RefSeq" id="WP_285189340.1">
    <property type="nucleotide sequence ID" value="NZ_CP126981.1"/>
</dbReference>
<dbReference type="InterPro" id="IPR023393">
    <property type="entry name" value="START-like_dom_sf"/>
</dbReference>
<proteinExistence type="predicted"/>
<dbReference type="SUPFAM" id="SSF55961">
    <property type="entry name" value="Bet v1-like"/>
    <property type="match status" value="1"/>
</dbReference>
<dbReference type="Gene3D" id="3.30.530.20">
    <property type="match status" value="1"/>
</dbReference>
<accession>A0ABY8VZ55</accession>
<evidence type="ECO:0000313" key="1">
    <source>
        <dbReference type="EMBL" id="WIM88888.1"/>
    </source>
</evidence>
<name>A0ABY8VZ55_9MYCO</name>
<organism evidence="1 2">
    <name type="scientific">Candidatus Mycobacterium wuenschmannii</name>
    <dbReference type="NCBI Taxonomy" id="3027808"/>
    <lineage>
        <taxon>Bacteria</taxon>
        <taxon>Bacillati</taxon>
        <taxon>Actinomycetota</taxon>
        <taxon>Actinomycetes</taxon>
        <taxon>Mycobacteriales</taxon>
        <taxon>Mycobacteriaceae</taxon>
        <taxon>Mycobacterium</taxon>
    </lineage>
</organism>
<sequence>MSPDNKITVERAIAAPADAIFDVLSNPHRHPALDGSGFIRGIDHADRIQSVGDVFTMNMQGDHMGGEYKTDNHVSGCVKDKLVAWKTAPAGEQPPGWEWLWELDSEAPHETLVRLTYDWSQVTDKDLLQKVHFPLITKEQLEDSLAKLAAEAVS</sequence>
<reference evidence="1 2" key="1">
    <citation type="journal article" date="2023" name="Microbiol. Resour. Announc.">
        <title>Complete Genome Sequence of Mycobacterium wuenschmanii, a novel Nontuberculous Mycobacterium Isolated from a captive population of Amazon Milk Frogs.</title>
        <authorList>
            <person name="Hicks J."/>
            <person name="Zeineldin M."/>
            <person name="Ward H."/>
            <person name="Wuenschmann A."/>
            <person name="Camp P."/>
            <person name="Farrell D."/>
            <person name="Lehman K."/>
            <person name="Thacker T."/>
            <person name="Cuthbert E."/>
        </authorList>
    </citation>
    <scope>NUCLEOTIDE SEQUENCE [LARGE SCALE GENOMIC DNA]</scope>
    <source>
        <strain evidence="1 2">Wuenschmanii</strain>
    </source>
</reference>
<evidence type="ECO:0000313" key="2">
    <source>
        <dbReference type="Proteomes" id="UP001236585"/>
    </source>
</evidence>
<protein>
    <submittedName>
        <fullName evidence="1">Polyketide cyclase</fullName>
    </submittedName>
</protein>
<dbReference type="Proteomes" id="UP001236585">
    <property type="component" value="Chromosome"/>
</dbReference>
<gene>
    <name evidence="1" type="ORF">PT015_05260</name>
</gene>
<keyword evidence="2" id="KW-1185">Reference proteome</keyword>
<dbReference type="EMBL" id="CP126981">
    <property type="protein sequence ID" value="WIM88888.1"/>
    <property type="molecule type" value="Genomic_DNA"/>
</dbReference>